<evidence type="ECO:0000256" key="8">
    <source>
        <dbReference type="ARBA" id="ARBA00030128"/>
    </source>
</evidence>
<evidence type="ECO:0000256" key="5">
    <source>
        <dbReference type="ARBA" id="ARBA00022741"/>
    </source>
</evidence>
<evidence type="ECO:0000256" key="3">
    <source>
        <dbReference type="ARBA" id="ARBA00016296"/>
    </source>
</evidence>
<dbReference type="AlphaFoldDB" id="A0A167G9V7"/>
<dbReference type="InterPro" id="IPR027417">
    <property type="entry name" value="P-loop_NTPase"/>
</dbReference>
<comment type="similarity">
    <text evidence="1">Belongs to the guanylate kinase family.</text>
</comment>
<comment type="caution">
    <text evidence="10">The sequence shown here is derived from an EMBL/GenBank/DDBJ whole genome shotgun (WGS) entry which is preliminary data.</text>
</comment>
<keyword evidence="4" id="KW-0808">Transferase</keyword>
<dbReference type="InterPro" id="IPR008144">
    <property type="entry name" value="Guanylate_kin-like_dom"/>
</dbReference>
<sequence>MPRVPCMPIISPTLQRPSRVYNYRQFLTMATPPSDRRPVIISGPSGVGKGTLYNRLFAQHPDTFCLSVSHTTRSPRPGEANGVDYHYVSVGEFEDLIAKNGFVEHAQFGGNRYGTSKMTIEEQTKKGKVVLLDIEMEGVKQIKQSSIAARYIFIAPPSLEVLESRLRGRGTEEEASVQKRLEQAKKELEFSKTPGVHDKTIINDDLDKAYKELEEYIYNPLDS</sequence>
<keyword evidence="7" id="KW-0067">ATP-binding</keyword>
<dbReference type="FunFam" id="3.30.63.10:FF:000002">
    <property type="entry name" value="Guanylate kinase 1"/>
    <property type="match status" value="1"/>
</dbReference>
<dbReference type="PROSITE" id="PS50052">
    <property type="entry name" value="GUANYLATE_KINASE_2"/>
    <property type="match status" value="1"/>
</dbReference>
<evidence type="ECO:0000256" key="2">
    <source>
        <dbReference type="ARBA" id="ARBA00012961"/>
    </source>
</evidence>
<dbReference type="InterPro" id="IPR017665">
    <property type="entry name" value="Guanylate_kinase"/>
</dbReference>
<dbReference type="EMBL" id="AZHC01000007">
    <property type="protein sequence ID" value="OAA46342.1"/>
    <property type="molecule type" value="Genomic_DNA"/>
</dbReference>
<dbReference type="InterPro" id="IPR020590">
    <property type="entry name" value="Guanylate_kinase_CS"/>
</dbReference>
<reference evidence="10 11" key="1">
    <citation type="journal article" date="2016" name="Genome Biol. Evol.">
        <title>Divergent and convergent evolution of fungal pathogenicity.</title>
        <authorList>
            <person name="Shang Y."/>
            <person name="Xiao G."/>
            <person name="Zheng P."/>
            <person name="Cen K."/>
            <person name="Zhan S."/>
            <person name="Wang C."/>
        </authorList>
    </citation>
    <scope>NUCLEOTIDE SEQUENCE [LARGE SCALE GENOMIC DNA]</scope>
    <source>
        <strain evidence="10 11">RCEF 4871</strain>
    </source>
</reference>
<dbReference type="GO" id="GO:0005829">
    <property type="term" value="C:cytosol"/>
    <property type="evidence" value="ECO:0007669"/>
    <property type="project" value="TreeGrafter"/>
</dbReference>
<dbReference type="GO" id="GO:0004385">
    <property type="term" value="F:GMP kinase activity"/>
    <property type="evidence" value="ECO:0007669"/>
    <property type="project" value="UniProtKB-EC"/>
</dbReference>
<evidence type="ECO:0000256" key="7">
    <source>
        <dbReference type="ARBA" id="ARBA00022840"/>
    </source>
</evidence>
<keyword evidence="11" id="KW-1185">Reference proteome</keyword>
<dbReference type="OMA" id="EWAVVHG"/>
<dbReference type="SUPFAM" id="SSF52540">
    <property type="entry name" value="P-loop containing nucleoside triphosphate hydrolases"/>
    <property type="match status" value="1"/>
</dbReference>
<accession>A0A167G9V7</accession>
<evidence type="ECO:0000256" key="1">
    <source>
        <dbReference type="ARBA" id="ARBA00005790"/>
    </source>
</evidence>
<dbReference type="Proteomes" id="UP000243498">
    <property type="component" value="Unassembled WGS sequence"/>
</dbReference>
<dbReference type="InterPro" id="IPR008145">
    <property type="entry name" value="GK/Ca_channel_bsu"/>
</dbReference>
<feature type="domain" description="Guanylate kinase-like" evidence="9">
    <location>
        <begin position="36"/>
        <end position="218"/>
    </location>
</feature>
<evidence type="ECO:0000259" key="9">
    <source>
        <dbReference type="PROSITE" id="PS50052"/>
    </source>
</evidence>
<dbReference type="CDD" id="cd00071">
    <property type="entry name" value="GMPK"/>
    <property type="match status" value="1"/>
</dbReference>
<dbReference type="FunFam" id="3.40.50.300:FF:000776">
    <property type="entry name" value="Guanylate kinase 2"/>
    <property type="match status" value="1"/>
</dbReference>
<dbReference type="PANTHER" id="PTHR23117:SF13">
    <property type="entry name" value="GUANYLATE KINASE"/>
    <property type="match status" value="1"/>
</dbReference>
<dbReference type="GO" id="GO:0005524">
    <property type="term" value="F:ATP binding"/>
    <property type="evidence" value="ECO:0007669"/>
    <property type="project" value="UniProtKB-KW"/>
</dbReference>
<evidence type="ECO:0000313" key="11">
    <source>
        <dbReference type="Proteomes" id="UP000243498"/>
    </source>
</evidence>
<dbReference type="HAMAP" id="MF_00328">
    <property type="entry name" value="Guanylate_kinase"/>
    <property type="match status" value="1"/>
</dbReference>
<dbReference type="SMART" id="SM00072">
    <property type="entry name" value="GuKc"/>
    <property type="match status" value="1"/>
</dbReference>
<evidence type="ECO:0000313" key="10">
    <source>
        <dbReference type="EMBL" id="OAA46342.1"/>
    </source>
</evidence>
<dbReference type="PROSITE" id="PS00856">
    <property type="entry name" value="GUANYLATE_KINASE_1"/>
    <property type="match status" value="1"/>
</dbReference>
<gene>
    <name evidence="10" type="ORF">NOR_03095</name>
</gene>
<dbReference type="OrthoDB" id="6334211at2759"/>
<dbReference type="PANTHER" id="PTHR23117">
    <property type="entry name" value="GUANYLATE KINASE-RELATED"/>
    <property type="match status" value="1"/>
</dbReference>
<organism evidence="10 11">
    <name type="scientific">Metarhizium rileyi (strain RCEF 4871)</name>
    <name type="common">Nomuraea rileyi</name>
    <dbReference type="NCBI Taxonomy" id="1649241"/>
    <lineage>
        <taxon>Eukaryota</taxon>
        <taxon>Fungi</taxon>
        <taxon>Dikarya</taxon>
        <taxon>Ascomycota</taxon>
        <taxon>Pezizomycotina</taxon>
        <taxon>Sordariomycetes</taxon>
        <taxon>Hypocreomycetidae</taxon>
        <taxon>Hypocreales</taxon>
        <taxon>Clavicipitaceae</taxon>
        <taxon>Metarhizium</taxon>
    </lineage>
</organism>
<dbReference type="Gene3D" id="3.40.50.300">
    <property type="entry name" value="P-loop containing nucleotide triphosphate hydrolases"/>
    <property type="match status" value="1"/>
</dbReference>
<dbReference type="STRING" id="1081105.A0A167G9V7"/>
<keyword evidence="5" id="KW-0547">Nucleotide-binding</keyword>
<dbReference type="Pfam" id="PF00625">
    <property type="entry name" value="Guanylate_kin"/>
    <property type="match status" value="1"/>
</dbReference>
<name>A0A167G9V7_METRR</name>
<proteinExistence type="inferred from homology"/>
<dbReference type="EC" id="2.7.4.8" evidence="2"/>
<evidence type="ECO:0000256" key="4">
    <source>
        <dbReference type="ARBA" id="ARBA00022679"/>
    </source>
</evidence>
<evidence type="ECO:0000256" key="6">
    <source>
        <dbReference type="ARBA" id="ARBA00022777"/>
    </source>
</evidence>
<dbReference type="NCBIfam" id="TIGR03263">
    <property type="entry name" value="guanyl_kin"/>
    <property type="match status" value="1"/>
</dbReference>
<keyword evidence="6 10" id="KW-0418">Kinase</keyword>
<protein>
    <recommendedName>
        <fullName evidence="3">Guanylate kinase</fullName>
        <ecNumber evidence="2">2.7.4.8</ecNumber>
    </recommendedName>
    <alternativeName>
        <fullName evidence="8">GMP kinase</fullName>
    </alternativeName>
</protein>